<dbReference type="Proteomes" id="UP000025227">
    <property type="component" value="Unplaced"/>
</dbReference>
<protein>
    <submittedName>
        <fullName evidence="2">Uncharacterized protein</fullName>
    </submittedName>
</protein>
<reference evidence="2" key="1">
    <citation type="submission" date="2020-12" db="UniProtKB">
        <authorList>
            <consortium name="WormBaseParasite"/>
        </authorList>
    </citation>
    <scope>IDENTIFICATION</scope>
    <source>
        <strain evidence="2">MHco3</strain>
    </source>
</reference>
<keyword evidence="1" id="KW-1185">Reference proteome</keyword>
<evidence type="ECO:0000313" key="2">
    <source>
        <dbReference type="WBParaSite" id="HCON_00032585-00001"/>
    </source>
</evidence>
<dbReference type="AlphaFoldDB" id="A0A7I4XZ03"/>
<name>A0A7I4XZ03_HAECO</name>
<dbReference type="WBParaSite" id="HCON_00032585-00001">
    <property type="protein sequence ID" value="HCON_00032585-00001"/>
    <property type="gene ID" value="HCON_00032585"/>
</dbReference>
<organism evidence="1 2">
    <name type="scientific">Haemonchus contortus</name>
    <name type="common">Barber pole worm</name>
    <dbReference type="NCBI Taxonomy" id="6289"/>
    <lineage>
        <taxon>Eukaryota</taxon>
        <taxon>Metazoa</taxon>
        <taxon>Ecdysozoa</taxon>
        <taxon>Nematoda</taxon>
        <taxon>Chromadorea</taxon>
        <taxon>Rhabditida</taxon>
        <taxon>Rhabditina</taxon>
        <taxon>Rhabditomorpha</taxon>
        <taxon>Strongyloidea</taxon>
        <taxon>Trichostrongylidae</taxon>
        <taxon>Haemonchus</taxon>
    </lineage>
</organism>
<sequence length="50" mass="5794">MSGNLLNPTRVERFGQIRCEMHSTQIMLKSSLPLDRTFTLFTLYLAHPMP</sequence>
<evidence type="ECO:0000313" key="1">
    <source>
        <dbReference type="Proteomes" id="UP000025227"/>
    </source>
</evidence>
<proteinExistence type="predicted"/>
<accession>A0A7I4XZ03</accession>